<accession>A0ABY6M4N8</accession>
<gene>
    <name evidence="2" type="ORF">K5I29_05635</name>
</gene>
<sequence length="253" mass="28764">MKYFVVFLLMLVKVTTLQAQEDPVLLKGTVVDEFTQLPISNANVINLNSVKGAVTDELGRFKIEAQVNDTLHISFVGYQSIKIRVPADWIKTRDDFKIKMIEKSNALEEIIIHKYQLTGVLEVDNKLIRLNENYRLNLTGLNYGYEANDGSKLGSAVLGGFANPADALFNTFSKKGKELRKLRKVKEDENVRNSLATKYDRDMVSALLNISKNEISEILQKCEYSKTFIDTATDLQIMDAIKSCYEDYRFLSK</sequence>
<dbReference type="Proteomes" id="UP001163328">
    <property type="component" value="Chromosome"/>
</dbReference>
<feature type="chain" id="PRO_5047312570" evidence="1">
    <location>
        <begin position="20"/>
        <end position="253"/>
    </location>
</feature>
<proteinExistence type="predicted"/>
<keyword evidence="3" id="KW-1185">Reference proteome</keyword>
<dbReference type="EMBL" id="CP081495">
    <property type="protein sequence ID" value="UYW02376.1"/>
    <property type="molecule type" value="Genomic_DNA"/>
</dbReference>
<dbReference type="Pfam" id="PF13715">
    <property type="entry name" value="CarbopepD_reg_2"/>
    <property type="match status" value="1"/>
</dbReference>
<reference evidence="2" key="1">
    <citation type="submission" date="2021-08" db="EMBL/GenBank/DDBJ databases">
        <title>Flavobacterium sp. strain CC-SYL302.</title>
        <authorList>
            <person name="Lin S.-Y."/>
            <person name="Lee T.-H."/>
            <person name="Young C.-C."/>
        </authorList>
    </citation>
    <scope>NUCLEOTIDE SEQUENCE</scope>
    <source>
        <strain evidence="2">CC-SYL302</strain>
    </source>
</reference>
<name>A0ABY6M4N8_9FLAO</name>
<keyword evidence="1" id="KW-0732">Signal</keyword>
<dbReference type="InterPro" id="IPR008969">
    <property type="entry name" value="CarboxyPept-like_regulatory"/>
</dbReference>
<protein>
    <submittedName>
        <fullName evidence="2">Carboxypeptidase-like regulatory domain-containing protein</fullName>
    </submittedName>
</protein>
<dbReference type="SUPFAM" id="SSF49464">
    <property type="entry name" value="Carboxypeptidase regulatory domain-like"/>
    <property type="match status" value="1"/>
</dbReference>
<organism evidence="2 3">
    <name type="scientific">Flavobacterium agricola</name>
    <dbReference type="NCBI Taxonomy" id="2870839"/>
    <lineage>
        <taxon>Bacteria</taxon>
        <taxon>Pseudomonadati</taxon>
        <taxon>Bacteroidota</taxon>
        <taxon>Flavobacteriia</taxon>
        <taxon>Flavobacteriales</taxon>
        <taxon>Flavobacteriaceae</taxon>
        <taxon>Flavobacterium</taxon>
    </lineage>
</organism>
<dbReference type="RefSeq" id="WP_264434926.1">
    <property type="nucleotide sequence ID" value="NZ_CP081495.1"/>
</dbReference>
<evidence type="ECO:0000313" key="2">
    <source>
        <dbReference type="EMBL" id="UYW02376.1"/>
    </source>
</evidence>
<feature type="signal peptide" evidence="1">
    <location>
        <begin position="1"/>
        <end position="19"/>
    </location>
</feature>
<evidence type="ECO:0000313" key="3">
    <source>
        <dbReference type="Proteomes" id="UP001163328"/>
    </source>
</evidence>
<evidence type="ECO:0000256" key="1">
    <source>
        <dbReference type="SAM" id="SignalP"/>
    </source>
</evidence>